<dbReference type="AlphaFoldDB" id="A0A9P5CRE9"/>
<sequence>MGSSNGPVSLSALSSPAAVPNNNDDDDSNNNNNNNSSSSSSSSSTQYHQSAEPPPYSGPTSTSTPRQPSVPFSSSPSSSHHQKPPHKHPGLPLLNYQLYAPPLFELSSDCTTLKSTAPYLSSSASALVNLIRAQASVPPKPQLHITGTRANNSYGKPDFALKLNLMHLLVPDETATITITTTGGKRGQQRMDYIRTVAPGEPALRGGTRPSLEPDLGDHAGLEAWARRFVEDKSPVKAFVLERTVVNLDTSWLEGQVRSLVAATGYKGVVSVTFPVTHARVVVQSPDKVNKFFTGLTTLFSGKSTYEVVKAVWPFASCSKEDERVCVVQSEEQWWREWAQSIRYAIATRRNGWVTVEDKLEAIMEGKGKGISTVDWGDAWQY</sequence>
<dbReference type="Proteomes" id="UP000803844">
    <property type="component" value="Unassembled WGS sequence"/>
</dbReference>
<evidence type="ECO:0000313" key="3">
    <source>
        <dbReference type="Proteomes" id="UP000803844"/>
    </source>
</evidence>
<feature type="region of interest" description="Disordered" evidence="1">
    <location>
        <begin position="1"/>
        <end position="93"/>
    </location>
</feature>
<organism evidence="2 3">
    <name type="scientific">Cryphonectria parasitica (strain ATCC 38755 / EP155)</name>
    <dbReference type="NCBI Taxonomy" id="660469"/>
    <lineage>
        <taxon>Eukaryota</taxon>
        <taxon>Fungi</taxon>
        <taxon>Dikarya</taxon>
        <taxon>Ascomycota</taxon>
        <taxon>Pezizomycotina</taxon>
        <taxon>Sordariomycetes</taxon>
        <taxon>Sordariomycetidae</taxon>
        <taxon>Diaporthales</taxon>
        <taxon>Cryphonectriaceae</taxon>
        <taxon>Cryphonectria-Endothia species complex</taxon>
        <taxon>Cryphonectria</taxon>
    </lineage>
</organism>
<feature type="compositionally biased region" description="Low complexity" evidence="1">
    <location>
        <begin position="7"/>
        <end position="22"/>
    </location>
</feature>
<dbReference type="EMBL" id="MU032346">
    <property type="protein sequence ID" value="KAF3767462.1"/>
    <property type="molecule type" value="Genomic_DNA"/>
</dbReference>
<feature type="compositionally biased region" description="Low complexity" evidence="1">
    <location>
        <begin position="29"/>
        <end position="44"/>
    </location>
</feature>
<name>A0A9P5CRE9_CRYP1</name>
<comment type="caution">
    <text evidence="2">The sequence shown here is derived from an EMBL/GenBank/DDBJ whole genome shotgun (WGS) entry which is preliminary data.</text>
</comment>
<accession>A0A9P5CRE9</accession>
<evidence type="ECO:0000256" key="1">
    <source>
        <dbReference type="SAM" id="MobiDB-lite"/>
    </source>
</evidence>
<dbReference type="PANTHER" id="PTHR37848">
    <property type="entry name" value="EXPRESSED PROTEIN"/>
    <property type="match status" value="1"/>
</dbReference>
<evidence type="ECO:0000313" key="2">
    <source>
        <dbReference type="EMBL" id="KAF3767462.1"/>
    </source>
</evidence>
<feature type="compositionally biased region" description="Basic residues" evidence="1">
    <location>
        <begin position="80"/>
        <end position="89"/>
    </location>
</feature>
<protein>
    <submittedName>
        <fullName evidence="2">Uncharacterized protein</fullName>
    </submittedName>
</protein>
<proteinExistence type="predicted"/>
<dbReference type="PANTHER" id="PTHR37848:SF1">
    <property type="entry name" value="SUN DOMAIN-CONTAINING PROTEIN"/>
    <property type="match status" value="1"/>
</dbReference>
<dbReference type="RefSeq" id="XP_040778423.1">
    <property type="nucleotide sequence ID" value="XM_040916883.1"/>
</dbReference>
<dbReference type="GeneID" id="63834012"/>
<keyword evidence="3" id="KW-1185">Reference proteome</keyword>
<reference evidence="2" key="1">
    <citation type="journal article" date="2020" name="Phytopathology">
        <title>Genome sequence of the chestnut blight fungus Cryphonectria parasitica EP155: A fundamental resource for an archetypical invasive plant pathogen.</title>
        <authorList>
            <person name="Crouch J.A."/>
            <person name="Dawe A."/>
            <person name="Aerts A."/>
            <person name="Barry K."/>
            <person name="Churchill A.C.L."/>
            <person name="Grimwood J."/>
            <person name="Hillman B."/>
            <person name="Milgroom M.G."/>
            <person name="Pangilinan J."/>
            <person name="Smith M."/>
            <person name="Salamov A."/>
            <person name="Schmutz J."/>
            <person name="Yadav J."/>
            <person name="Grigoriev I.V."/>
            <person name="Nuss D."/>
        </authorList>
    </citation>
    <scope>NUCLEOTIDE SEQUENCE</scope>
    <source>
        <strain evidence="2">EP155</strain>
    </source>
</reference>
<dbReference type="OrthoDB" id="203796at2759"/>
<gene>
    <name evidence="2" type="ORF">M406DRAFT_253163</name>
</gene>
<feature type="compositionally biased region" description="Low complexity" evidence="1">
    <location>
        <begin position="58"/>
        <end position="79"/>
    </location>
</feature>